<sequence>MKKTVFLLPKEVNPTTGGQQYDIHFMETIKQFESNTEVVTDTKLAWNPGISILYNIIYLFQLKTFLSANIIITNSRLYPRLFFFVLFLKCLGKKTKLICIHHHYNFLTQVGIKRVIIKFLEIKFLKLFHCVIIPSKYVKSLSEQFLEKSKIHLLEIGFDKNTNSLQNKTTHNKLLYVGTIEKRKGIHLLLEALNQVKGEYELNIIGKYVPNDQYYLSLIDMLKRFKLEKKVFFRGRVSDQDLHSYYSNSSLFVFPSLHEGYGMVLIEAMSYGLPVIAFNNSSMPYIIQNNQNGYLIEDKNTSEFGIRINELLRSPEKLELFNRNALSTFKNARSNEDLDLDIKSFYNKLNK</sequence>
<dbReference type="EMBL" id="FQUX01000001">
    <property type="protein sequence ID" value="SHE50426.1"/>
    <property type="molecule type" value="Genomic_DNA"/>
</dbReference>
<feature type="domain" description="Glycosyl transferase family 1" evidence="2">
    <location>
        <begin position="159"/>
        <end position="325"/>
    </location>
</feature>
<reference evidence="4" key="1">
    <citation type="submission" date="2016-11" db="EMBL/GenBank/DDBJ databases">
        <authorList>
            <person name="Varghese N."/>
            <person name="Submissions S."/>
        </authorList>
    </citation>
    <scope>NUCLEOTIDE SEQUENCE [LARGE SCALE GENOMIC DNA]</scope>
    <source>
        <strain evidence="4">DSM 17539</strain>
    </source>
</reference>
<evidence type="ECO:0000259" key="2">
    <source>
        <dbReference type="Pfam" id="PF00534"/>
    </source>
</evidence>
<dbReference type="GO" id="GO:0016757">
    <property type="term" value="F:glycosyltransferase activity"/>
    <property type="evidence" value="ECO:0007669"/>
    <property type="project" value="InterPro"/>
</dbReference>
<dbReference type="Gene3D" id="3.40.50.2000">
    <property type="entry name" value="Glycogen Phosphorylase B"/>
    <property type="match status" value="2"/>
</dbReference>
<keyword evidence="4" id="KW-1185">Reference proteome</keyword>
<dbReference type="PANTHER" id="PTHR46401:SF2">
    <property type="entry name" value="GLYCOSYLTRANSFERASE WBBK-RELATED"/>
    <property type="match status" value="1"/>
</dbReference>
<dbReference type="OrthoDB" id="9811239at2"/>
<dbReference type="AlphaFoldDB" id="A0A1M4U1D5"/>
<organism evidence="3 4">
    <name type="scientific">Arenibacter palladensis</name>
    <dbReference type="NCBI Taxonomy" id="237373"/>
    <lineage>
        <taxon>Bacteria</taxon>
        <taxon>Pseudomonadati</taxon>
        <taxon>Bacteroidota</taxon>
        <taxon>Flavobacteriia</taxon>
        <taxon>Flavobacteriales</taxon>
        <taxon>Flavobacteriaceae</taxon>
        <taxon>Arenibacter</taxon>
    </lineage>
</organism>
<evidence type="ECO:0000313" key="4">
    <source>
        <dbReference type="Proteomes" id="UP000184406"/>
    </source>
</evidence>
<dbReference type="CDD" id="cd03801">
    <property type="entry name" value="GT4_PimA-like"/>
    <property type="match status" value="1"/>
</dbReference>
<dbReference type="SUPFAM" id="SSF53756">
    <property type="entry name" value="UDP-Glycosyltransferase/glycogen phosphorylase"/>
    <property type="match status" value="1"/>
</dbReference>
<gene>
    <name evidence="3" type="ORF">SAMN03080594_101455</name>
</gene>
<protein>
    <submittedName>
        <fullName evidence="3">Glycosyltransferase involved in cell wall bisynthesis</fullName>
    </submittedName>
</protein>
<dbReference type="Pfam" id="PF00534">
    <property type="entry name" value="Glycos_transf_1"/>
    <property type="match status" value="1"/>
</dbReference>
<dbReference type="Proteomes" id="UP000184406">
    <property type="component" value="Unassembled WGS sequence"/>
</dbReference>
<accession>A0A1M4U1D5</accession>
<proteinExistence type="predicted"/>
<keyword evidence="1 3" id="KW-0808">Transferase</keyword>
<evidence type="ECO:0000256" key="1">
    <source>
        <dbReference type="ARBA" id="ARBA00022679"/>
    </source>
</evidence>
<dbReference type="InterPro" id="IPR001296">
    <property type="entry name" value="Glyco_trans_1"/>
</dbReference>
<dbReference type="PANTHER" id="PTHR46401">
    <property type="entry name" value="GLYCOSYLTRANSFERASE WBBK-RELATED"/>
    <property type="match status" value="1"/>
</dbReference>
<name>A0A1M4U1D5_9FLAO</name>
<evidence type="ECO:0000313" key="3">
    <source>
        <dbReference type="EMBL" id="SHE50426.1"/>
    </source>
</evidence>